<gene>
    <name evidence="2" type="ORF">HCR_18760</name>
</gene>
<dbReference type="PROSITE" id="PS50075">
    <property type="entry name" value="CARRIER"/>
    <property type="match status" value="1"/>
</dbReference>
<keyword evidence="3" id="KW-1185">Reference proteome</keyword>
<organism evidence="2 3">
    <name type="scientific">Hydrogenimonas cancrithermarum</name>
    <dbReference type="NCBI Taxonomy" id="2993563"/>
    <lineage>
        <taxon>Bacteria</taxon>
        <taxon>Pseudomonadati</taxon>
        <taxon>Campylobacterota</taxon>
        <taxon>Epsilonproteobacteria</taxon>
        <taxon>Campylobacterales</taxon>
        <taxon>Hydrogenimonadaceae</taxon>
        <taxon>Hydrogenimonas</taxon>
    </lineage>
</organism>
<feature type="domain" description="Carrier" evidence="1">
    <location>
        <begin position="1"/>
        <end position="94"/>
    </location>
</feature>
<proteinExistence type="predicted"/>
<accession>A0ABM8FMQ8</accession>
<dbReference type="Gene3D" id="1.10.1200.10">
    <property type="entry name" value="ACP-like"/>
    <property type="match status" value="1"/>
</dbReference>
<protein>
    <recommendedName>
        <fullName evidence="1">Carrier domain-containing protein</fullName>
    </recommendedName>
</protein>
<evidence type="ECO:0000313" key="2">
    <source>
        <dbReference type="EMBL" id="BDY13564.1"/>
    </source>
</evidence>
<sequence>MKEKIEKIIVEALEDINDELENESLESPTSETKLFGEGGALDSLALVSVITDIEEAVHDAFDKHITIADEKAMSMKHSPFSTVGTLTAYVESLLAAS</sequence>
<name>A0ABM8FMQ8_9BACT</name>
<dbReference type="EMBL" id="AP027370">
    <property type="protein sequence ID" value="BDY13564.1"/>
    <property type="molecule type" value="Genomic_DNA"/>
</dbReference>
<evidence type="ECO:0000313" key="3">
    <source>
        <dbReference type="Proteomes" id="UP001321445"/>
    </source>
</evidence>
<reference evidence="2 3" key="1">
    <citation type="submission" date="2023-03" db="EMBL/GenBank/DDBJ databases">
        <title>Description of Hydrogenimonas sp. ISO32.</title>
        <authorList>
            <person name="Mino S."/>
            <person name="Fukazawa S."/>
            <person name="Sawabe T."/>
        </authorList>
    </citation>
    <scope>NUCLEOTIDE SEQUENCE [LARGE SCALE GENOMIC DNA]</scope>
    <source>
        <strain evidence="2 3">ISO32</strain>
    </source>
</reference>
<dbReference type="Proteomes" id="UP001321445">
    <property type="component" value="Chromosome"/>
</dbReference>
<dbReference type="InterPro" id="IPR009081">
    <property type="entry name" value="PP-bd_ACP"/>
</dbReference>
<dbReference type="RefSeq" id="WP_286336512.1">
    <property type="nucleotide sequence ID" value="NZ_AP027370.1"/>
</dbReference>
<evidence type="ECO:0000259" key="1">
    <source>
        <dbReference type="PROSITE" id="PS50075"/>
    </source>
</evidence>
<dbReference type="SUPFAM" id="SSF47336">
    <property type="entry name" value="ACP-like"/>
    <property type="match status" value="1"/>
</dbReference>
<dbReference type="InterPro" id="IPR036736">
    <property type="entry name" value="ACP-like_sf"/>
</dbReference>